<evidence type="ECO:0000256" key="3">
    <source>
        <dbReference type="ARBA" id="ARBA00022679"/>
    </source>
</evidence>
<organism evidence="10 11">
    <name type="scientific">Roseiterribacter gracilis</name>
    <dbReference type="NCBI Taxonomy" id="2812848"/>
    <lineage>
        <taxon>Bacteria</taxon>
        <taxon>Pseudomonadati</taxon>
        <taxon>Pseudomonadota</taxon>
        <taxon>Alphaproteobacteria</taxon>
        <taxon>Rhodospirillales</taxon>
        <taxon>Roseiterribacteraceae</taxon>
        <taxon>Roseiterribacter</taxon>
    </lineage>
</organism>
<dbReference type="NCBIfam" id="TIGR03013">
    <property type="entry name" value="EpsB_2"/>
    <property type="match status" value="1"/>
</dbReference>
<keyword evidence="7" id="KW-0270">Exopolysaccharide synthesis</keyword>
<dbReference type="PANTHER" id="PTHR30576:SF21">
    <property type="entry name" value="UDP-GLUCOSE:UNDECAPRENYL-PHOSPHATE GLUCOSE-1-PHOSPHATE TRANSFERASE"/>
    <property type="match status" value="1"/>
</dbReference>
<keyword evidence="5 8" id="KW-1133">Transmembrane helix</keyword>
<evidence type="ECO:0000256" key="6">
    <source>
        <dbReference type="ARBA" id="ARBA00023136"/>
    </source>
</evidence>
<dbReference type="AlphaFoldDB" id="A0A8S8XBN7"/>
<feature type="transmembrane region" description="Helical" evidence="8">
    <location>
        <begin position="82"/>
        <end position="103"/>
    </location>
</feature>
<keyword evidence="6 8" id="KW-0472">Membrane</keyword>
<comment type="similarity">
    <text evidence="2">Belongs to the bacterial sugar transferase family.</text>
</comment>
<evidence type="ECO:0000256" key="4">
    <source>
        <dbReference type="ARBA" id="ARBA00022692"/>
    </source>
</evidence>
<dbReference type="GO" id="GO:0009242">
    <property type="term" value="P:colanic acid biosynthetic process"/>
    <property type="evidence" value="ECO:0007669"/>
    <property type="project" value="TreeGrafter"/>
</dbReference>
<dbReference type="InterPro" id="IPR017464">
    <property type="entry name" value="Sugar_tfrase_EpsB_2"/>
</dbReference>
<accession>A0A8S8XBN7</accession>
<dbReference type="GO" id="GO:0016020">
    <property type="term" value="C:membrane"/>
    <property type="evidence" value="ECO:0007669"/>
    <property type="project" value="UniProtKB-SubCell"/>
</dbReference>
<dbReference type="GO" id="GO:0089702">
    <property type="term" value="F:undecaprenyl-phosphate glucose phosphotransferase activity"/>
    <property type="evidence" value="ECO:0007669"/>
    <property type="project" value="TreeGrafter"/>
</dbReference>
<dbReference type="EMBL" id="BOPV01000001">
    <property type="protein sequence ID" value="GIL39039.1"/>
    <property type="molecule type" value="Genomic_DNA"/>
</dbReference>
<dbReference type="InterPro" id="IPR017475">
    <property type="entry name" value="EPS_sugar_tfrase"/>
</dbReference>
<evidence type="ECO:0000256" key="2">
    <source>
        <dbReference type="ARBA" id="ARBA00006464"/>
    </source>
</evidence>
<evidence type="ECO:0000313" key="11">
    <source>
        <dbReference type="Proteomes" id="UP000681075"/>
    </source>
</evidence>
<name>A0A8S8XBN7_9PROT</name>
<dbReference type="Pfam" id="PF02397">
    <property type="entry name" value="Bac_transf"/>
    <property type="match status" value="1"/>
</dbReference>
<evidence type="ECO:0000256" key="7">
    <source>
        <dbReference type="ARBA" id="ARBA00023169"/>
    </source>
</evidence>
<reference evidence="10" key="1">
    <citation type="submission" date="2021-02" db="EMBL/GenBank/DDBJ databases">
        <title>Genome sequence of Rhodospirillales sp. strain TMPK1 isolated from soil.</title>
        <authorList>
            <person name="Nakai R."/>
            <person name="Kusada H."/>
            <person name="Tamaki H."/>
        </authorList>
    </citation>
    <scope>NUCLEOTIDE SEQUENCE</scope>
    <source>
        <strain evidence="10">TMPK1</strain>
    </source>
</reference>
<gene>
    <name evidence="10" type="ORF">TMPK1_12760</name>
</gene>
<feature type="transmembrane region" description="Helical" evidence="8">
    <location>
        <begin position="52"/>
        <end position="70"/>
    </location>
</feature>
<evidence type="ECO:0000256" key="1">
    <source>
        <dbReference type="ARBA" id="ARBA00004141"/>
    </source>
</evidence>
<feature type="transmembrane region" description="Helical" evidence="8">
    <location>
        <begin position="275"/>
        <end position="296"/>
    </location>
</feature>
<dbReference type="NCBIfam" id="TIGR03025">
    <property type="entry name" value="EPS_sugtrans"/>
    <property type="match status" value="1"/>
</dbReference>
<dbReference type="RefSeq" id="WP_420242138.1">
    <property type="nucleotide sequence ID" value="NZ_BOPV01000001.1"/>
</dbReference>
<dbReference type="GO" id="GO:0000271">
    <property type="term" value="P:polysaccharide biosynthetic process"/>
    <property type="evidence" value="ECO:0007669"/>
    <property type="project" value="UniProtKB-KW"/>
</dbReference>
<evidence type="ECO:0000256" key="5">
    <source>
        <dbReference type="ARBA" id="ARBA00022989"/>
    </source>
</evidence>
<keyword evidence="11" id="KW-1185">Reference proteome</keyword>
<sequence>MLKVFGHSMPVKMLLLGMAEILAIALVLDWLLSAGVQPSLISADLRGEFVQTSVIFAGIAVLSMFAMGLYDSTTISDYRGTATKTLVALLLIVPANLAAIWVFHDALYASDNSRAWWIIKAPAVWMAVILFTRFVCNHALRTAAFKRRVFVLGEGTKASSIRGWVSQGLNHYFEVVGYYEPAHAPTDAAAGSWVEEVKALKASEIVVAVDDRRGLPVDELLAARMNGLAVIDYQTFCERETGRLDLEALQPSWLIFSSGFTQGAISAAVKRAFDIIVASAMLILTLPLMLITAVLIKAESEGPIFYRQERVGLNGRSFNVLKFRSMRVDAEKAGVQWARANDNRVTRVGAFIRKVRIDELPQLLNVLKDDMSFIGPRPERPFFVEQLTQAIPFYRERHSVKPGITGWAQVNYPYGASLEDARNKLSYDLYYVKNRSLFLDLIILISTVRVILLQEGAR</sequence>
<evidence type="ECO:0000313" key="10">
    <source>
        <dbReference type="EMBL" id="GIL39039.1"/>
    </source>
</evidence>
<comment type="caution">
    <text evidence="10">The sequence shown here is derived from an EMBL/GenBank/DDBJ whole genome shotgun (WGS) entry which is preliminary data.</text>
</comment>
<evidence type="ECO:0000259" key="9">
    <source>
        <dbReference type="Pfam" id="PF02397"/>
    </source>
</evidence>
<keyword evidence="4 8" id="KW-0812">Transmembrane</keyword>
<feature type="domain" description="Bacterial sugar transferase" evidence="9">
    <location>
        <begin position="270"/>
        <end position="452"/>
    </location>
</feature>
<dbReference type="InterPro" id="IPR003362">
    <property type="entry name" value="Bact_transf"/>
</dbReference>
<dbReference type="PANTHER" id="PTHR30576">
    <property type="entry name" value="COLANIC BIOSYNTHESIS UDP-GLUCOSE LIPID CARRIER TRANSFERASE"/>
    <property type="match status" value="1"/>
</dbReference>
<comment type="subcellular location">
    <subcellularLocation>
        <location evidence="1">Membrane</location>
        <topology evidence="1">Multi-pass membrane protein</topology>
    </subcellularLocation>
</comment>
<protein>
    <submittedName>
        <fullName evidence="10">Sugar transferase</fullName>
    </submittedName>
</protein>
<evidence type="ECO:0000256" key="8">
    <source>
        <dbReference type="SAM" id="Phobius"/>
    </source>
</evidence>
<feature type="transmembrane region" description="Helical" evidence="8">
    <location>
        <begin position="12"/>
        <end position="32"/>
    </location>
</feature>
<proteinExistence type="inferred from homology"/>
<feature type="transmembrane region" description="Helical" evidence="8">
    <location>
        <begin position="115"/>
        <end position="136"/>
    </location>
</feature>
<dbReference type="Proteomes" id="UP000681075">
    <property type="component" value="Unassembled WGS sequence"/>
</dbReference>
<keyword evidence="3 10" id="KW-0808">Transferase</keyword>